<dbReference type="GO" id="GO:0046103">
    <property type="term" value="P:inosine biosynthetic process"/>
    <property type="evidence" value="ECO:0007669"/>
    <property type="project" value="TreeGrafter"/>
</dbReference>
<evidence type="ECO:0000256" key="5">
    <source>
        <dbReference type="ARBA" id="ARBA00018099"/>
    </source>
</evidence>
<evidence type="ECO:0000256" key="4">
    <source>
        <dbReference type="ARBA" id="ARBA00012784"/>
    </source>
</evidence>
<dbReference type="FunFam" id="3.20.20.140:FF:000017">
    <property type="entry name" value="Adenosine deaminase 2"/>
    <property type="match status" value="1"/>
</dbReference>
<evidence type="ECO:0000256" key="9">
    <source>
        <dbReference type="ARBA" id="ARBA00022801"/>
    </source>
</evidence>
<protein>
    <recommendedName>
        <fullName evidence="5">Adenosine deaminase</fullName>
        <ecNumber evidence="4">3.5.4.4</ecNumber>
    </recommendedName>
</protein>
<comment type="catalytic activity">
    <reaction evidence="10">
        <text>adenosine + H2O + H(+) = inosine + NH4(+)</text>
        <dbReference type="Rhea" id="RHEA:24408"/>
        <dbReference type="ChEBI" id="CHEBI:15377"/>
        <dbReference type="ChEBI" id="CHEBI:15378"/>
        <dbReference type="ChEBI" id="CHEBI:16335"/>
        <dbReference type="ChEBI" id="CHEBI:17596"/>
        <dbReference type="ChEBI" id="CHEBI:28938"/>
        <dbReference type="EC" id="3.5.4.4"/>
    </reaction>
</comment>
<evidence type="ECO:0000256" key="2">
    <source>
        <dbReference type="ARBA" id="ARBA00004613"/>
    </source>
</evidence>
<comment type="similarity">
    <text evidence="3">Belongs to the metallo-dependent hydrolases superfamily. Adenosine and AMP deaminases family. ADGF subfamily.</text>
</comment>
<evidence type="ECO:0000256" key="3">
    <source>
        <dbReference type="ARBA" id="ARBA00006083"/>
    </source>
</evidence>
<evidence type="ECO:0000313" key="14">
    <source>
        <dbReference type="EMBL" id="JAV29973.1"/>
    </source>
</evidence>
<dbReference type="EC" id="3.5.4.4" evidence="4"/>
<keyword evidence="9" id="KW-0378">Hydrolase</keyword>
<evidence type="ECO:0000256" key="7">
    <source>
        <dbReference type="ARBA" id="ARBA00022723"/>
    </source>
</evidence>
<dbReference type="AlphaFoldDB" id="A0A1Q3FRC2"/>
<dbReference type="Gene3D" id="3.20.20.140">
    <property type="entry name" value="Metal-dependent hydrolases"/>
    <property type="match status" value="1"/>
</dbReference>
<dbReference type="SUPFAM" id="SSF51556">
    <property type="entry name" value="Metallo-dependent hydrolases"/>
    <property type="match status" value="1"/>
</dbReference>
<dbReference type="GO" id="GO:0006154">
    <property type="term" value="P:adenosine catabolic process"/>
    <property type="evidence" value="ECO:0007669"/>
    <property type="project" value="InterPro"/>
</dbReference>
<dbReference type="InterPro" id="IPR006331">
    <property type="entry name" value="ADGF"/>
</dbReference>
<dbReference type="InterPro" id="IPR001365">
    <property type="entry name" value="A_deaminase_dom"/>
</dbReference>
<dbReference type="NCBIfam" id="TIGR01431">
    <property type="entry name" value="adm_rel"/>
    <property type="match status" value="1"/>
</dbReference>
<feature type="domain" description="Adenosine deaminase" evidence="12">
    <location>
        <begin position="202"/>
        <end position="495"/>
    </location>
</feature>
<sequence>MKLVLIVVQSLIVAGSLEAKTVITASDSPEEARPSLETYMQERKQLIEKEQGCFLGSKIILNEHETIVNRCLMKLKKRELDLGYKNSFNFIPARHFFEMLENINKSALFKFIRKLPKGGVLHAHDTALGGTDLIVNATYREHLWQKGSFDDSEGPKFYFSRKSPGEDWQRVSDVRAGMTDVVYDAKIVDLFGLYDADPINTYKSIDKVWQKFQKMFFALEPLVTYEPVWRQYYYDSLQQFHDDNVHYLEFRGVLPNVYNLDGRIFNPEEVVQMYIEETDRFRESHSAFLGAKLIYAPIRFCNDTVADTYLETAVSLHQKFPNFVVGFDLVGQEDTGRPLIDFVPKLLDLPESIQFFFHAGETNWYGMNADQNLVDAILLGTKRIGHGYALVKHPHLLKEIKRRQICVEVNPISNQVLKLVQDQRNHPAAVFFSDDYPVVVSSDDPSFWRASPLSHDFFIAFLGIASARQDLRMLKQLAQNSIEYSAMTVAERKLALKSWQHYWDKAMHTLAEEIVQHGCEM</sequence>
<evidence type="ECO:0000256" key="11">
    <source>
        <dbReference type="SAM" id="SignalP"/>
    </source>
</evidence>
<organism evidence="14">
    <name type="scientific">Culex tarsalis</name>
    <name type="common">Encephalitis mosquito</name>
    <dbReference type="NCBI Taxonomy" id="7177"/>
    <lineage>
        <taxon>Eukaryota</taxon>
        <taxon>Metazoa</taxon>
        <taxon>Ecdysozoa</taxon>
        <taxon>Arthropoda</taxon>
        <taxon>Hexapoda</taxon>
        <taxon>Insecta</taxon>
        <taxon>Pterygota</taxon>
        <taxon>Neoptera</taxon>
        <taxon>Endopterygota</taxon>
        <taxon>Diptera</taxon>
        <taxon>Nematocera</taxon>
        <taxon>Culicoidea</taxon>
        <taxon>Culicidae</taxon>
        <taxon>Culicinae</taxon>
        <taxon>Culicini</taxon>
        <taxon>Culex</taxon>
        <taxon>Culex</taxon>
    </lineage>
</organism>
<feature type="chain" id="PRO_5012659339" description="Adenosine deaminase" evidence="11">
    <location>
        <begin position="20"/>
        <end position="521"/>
    </location>
</feature>
<dbReference type="PANTHER" id="PTHR11409">
    <property type="entry name" value="ADENOSINE DEAMINASE"/>
    <property type="match status" value="1"/>
</dbReference>
<evidence type="ECO:0000256" key="1">
    <source>
        <dbReference type="ARBA" id="ARBA00001947"/>
    </source>
</evidence>
<dbReference type="GO" id="GO:0005615">
    <property type="term" value="C:extracellular space"/>
    <property type="evidence" value="ECO:0007669"/>
    <property type="project" value="InterPro"/>
</dbReference>
<keyword evidence="7" id="KW-0479">Metal-binding</keyword>
<comment type="cofactor">
    <cofactor evidence="1">
        <name>Zn(2+)</name>
        <dbReference type="ChEBI" id="CHEBI:29105"/>
    </cofactor>
</comment>
<dbReference type="EMBL" id="GFDL01005072">
    <property type="protein sequence ID" value="JAV29973.1"/>
    <property type="molecule type" value="Transcribed_RNA"/>
</dbReference>
<reference evidence="14" key="1">
    <citation type="submission" date="2017-01" db="EMBL/GenBank/DDBJ databases">
        <title>A deep insight into the sialotranscriptome of adult male and female Cluex tarsalis mosquitoes.</title>
        <authorList>
            <person name="Ribeiro J.M."/>
            <person name="Moreira F."/>
            <person name="Bernard K.A."/>
            <person name="Calvo E."/>
        </authorList>
    </citation>
    <scope>NUCLEOTIDE SEQUENCE</scope>
    <source>
        <strain evidence="14">Kern County</strain>
        <tissue evidence="14">Salivary glands</tissue>
    </source>
</reference>
<dbReference type="GO" id="GO:0004000">
    <property type="term" value="F:adenosine deaminase activity"/>
    <property type="evidence" value="ECO:0007669"/>
    <property type="project" value="InterPro"/>
</dbReference>
<dbReference type="PANTHER" id="PTHR11409:SF39">
    <property type="entry name" value="ADENOSINE DEAMINASE 2"/>
    <property type="match status" value="1"/>
</dbReference>
<dbReference type="GO" id="GO:0046872">
    <property type="term" value="F:metal ion binding"/>
    <property type="evidence" value="ECO:0007669"/>
    <property type="project" value="UniProtKB-KW"/>
</dbReference>
<dbReference type="Pfam" id="PF00962">
    <property type="entry name" value="A_deaminase"/>
    <property type="match status" value="1"/>
</dbReference>
<name>A0A1Q3FRC2_CULTA</name>
<evidence type="ECO:0000259" key="12">
    <source>
        <dbReference type="Pfam" id="PF00962"/>
    </source>
</evidence>
<dbReference type="InterPro" id="IPR006330">
    <property type="entry name" value="Ado/ade_deaminase"/>
</dbReference>
<comment type="subcellular location">
    <subcellularLocation>
        <location evidence="2">Secreted</location>
    </subcellularLocation>
</comment>
<feature type="signal peptide" evidence="11">
    <location>
        <begin position="1"/>
        <end position="19"/>
    </location>
</feature>
<evidence type="ECO:0000259" key="13">
    <source>
        <dbReference type="Pfam" id="PF08451"/>
    </source>
</evidence>
<evidence type="ECO:0000256" key="8">
    <source>
        <dbReference type="ARBA" id="ARBA00022729"/>
    </source>
</evidence>
<keyword evidence="8 11" id="KW-0732">Signal</keyword>
<accession>A0A1Q3FRC2</accession>
<feature type="domain" description="Adenosine/AMP deaminase N-terminal" evidence="13">
    <location>
        <begin position="25"/>
        <end position="112"/>
    </location>
</feature>
<evidence type="ECO:0000256" key="10">
    <source>
        <dbReference type="ARBA" id="ARBA00047764"/>
    </source>
</evidence>
<keyword evidence="6" id="KW-0964">Secreted</keyword>
<dbReference type="InterPro" id="IPR032466">
    <property type="entry name" value="Metal_Hydrolase"/>
</dbReference>
<dbReference type="CDD" id="cd01321">
    <property type="entry name" value="ADGF"/>
    <property type="match status" value="1"/>
</dbReference>
<dbReference type="Pfam" id="PF08451">
    <property type="entry name" value="A_deaminase_N"/>
    <property type="match status" value="1"/>
</dbReference>
<dbReference type="InterPro" id="IPR013659">
    <property type="entry name" value="A_deaminase_N"/>
</dbReference>
<evidence type="ECO:0000256" key="6">
    <source>
        <dbReference type="ARBA" id="ARBA00022525"/>
    </source>
</evidence>
<proteinExistence type="inferred from homology"/>